<dbReference type="EMBL" id="JAQQDW010000006">
    <property type="protein sequence ID" value="MFM0102852.1"/>
    <property type="molecule type" value="Genomic_DNA"/>
</dbReference>
<reference evidence="1 2" key="1">
    <citation type="journal article" date="2024" name="Chem. Sci.">
        <title>Discovery of megapolipeptins by genome mining of a Burkholderiales bacteria collection.</title>
        <authorList>
            <person name="Paulo B.S."/>
            <person name="Recchia M.J.J."/>
            <person name="Lee S."/>
            <person name="Fergusson C.H."/>
            <person name="Romanowski S.B."/>
            <person name="Hernandez A."/>
            <person name="Krull N."/>
            <person name="Liu D.Y."/>
            <person name="Cavanagh H."/>
            <person name="Bos A."/>
            <person name="Gray C.A."/>
            <person name="Murphy B.T."/>
            <person name="Linington R.G."/>
            <person name="Eustaquio A.S."/>
        </authorList>
    </citation>
    <scope>NUCLEOTIDE SEQUENCE [LARGE SCALE GENOMIC DNA]</scope>
    <source>
        <strain evidence="1 2">RL18-126-BIB-B</strain>
    </source>
</reference>
<comment type="caution">
    <text evidence="1">The sequence shown here is derived from an EMBL/GenBank/DDBJ whole genome shotgun (WGS) entry which is preliminary data.</text>
</comment>
<protein>
    <submittedName>
        <fullName evidence="1">DotU family type VI secretion system protein</fullName>
    </submittedName>
</protein>
<proteinExistence type="predicted"/>
<name>A0ACC7N5V6_9BURK</name>
<dbReference type="Proteomes" id="UP001629235">
    <property type="component" value="Unassembled WGS sequence"/>
</dbReference>
<sequence>MNTPSPWPLDANSDETILIPQPGGRRGAAMGPPFAMPSAVPADAAARRTAPSAAARTERAPQQILGGAPLPSPNAAPPPIGQAAPEPTPAAATAQQSATRAASPAAARRAPLIATASGLNPLVRAANPLLDLALPLRTLPACADVEGLRAQLLQMVKLFEAEARASGFDTEQVAAARYCLCTCIDEAISGTPWGSGMWASRSLLVIFHNEASGGERFFLILQRLAQDPARNVDVLELIYVMLSLGFEGRYRLIEGGRAQLESVRERLAQIIRVQRGSFEAELSVQWQPVQRARRSLTQRVPLWVTAALAGVALVATHIALGVNLNRASDQVFDALNGIRVSAPPLMPAVAAAQPAATAKLATFLAPEIAQGLVSVRDSADRSVVTINGDGLFASGSAALEAAYQPLMTRIGQALQAVPGKVVVTGHTDNQPPLSARFPSNWALSQARADSVRTLLAATTTGTPERFSAEGRGDAEPLASNDTAAGRAKNRRVEITLLAPGASS</sequence>
<organism evidence="1 2">
    <name type="scientific">Paraburkholderia rhynchosiae</name>
    <dbReference type="NCBI Taxonomy" id="487049"/>
    <lineage>
        <taxon>Bacteria</taxon>
        <taxon>Pseudomonadati</taxon>
        <taxon>Pseudomonadota</taxon>
        <taxon>Betaproteobacteria</taxon>
        <taxon>Burkholderiales</taxon>
        <taxon>Burkholderiaceae</taxon>
        <taxon>Paraburkholderia</taxon>
    </lineage>
</organism>
<keyword evidence="2" id="KW-1185">Reference proteome</keyword>
<gene>
    <name evidence="1" type="ORF">PQR01_04995</name>
</gene>
<evidence type="ECO:0000313" key="2">
    <source>
        <dbReference type="Proteomes" id="UP001629235"/>
    </source>
</evidence>
<accession>A0ACC7N5V6</accession>
<evidence type="ECO:0000313" key="1">
    <source>
        <dbReference type="EMBL" id="MFM0102852.1"/>
    </source>
</evidence>